<dbReference type="KEGG" id="mmil:sm9_1211"/>
<keyword evidence="1" id="KW-0863">Zinc-finger</keyword>
<accession>A0A0U3EBK7</accession>
<dbReference type="InterPro" id="IPR007527">
    <property type="entry name" value="Znf_SWIM"/>
</dbReference>
<keyword evidence="1" id="KW-0479">Metal-binding</keyword>
<dbReference type="GeneID" id="43131708"/>
<dbReference type="GO" id="GO:0008270">
    <property type="term" value="F:zinc ion binding"/>
    <property type="evidence" value="ECO:0007669"/>
    <property type="project" value="UniProtKB-KW"/>
</dbReference>
<dbReference type="Proteomes" id="UP000067738">
    <property type="component" value="Chromosome"/>
</dbReference>
<gene>
    <name evidence="3" type="ORF">sm9_1211</name>
</gene>
<sequence>MKIVDKLNWEDKFSNEVINQSFWYMNSIVEVIISEGYINANLQKSTHFHVSIHIKDNEITYMFCTCGKDNCKHQAAVLRYVEENNLLEKESDFLDLIKTVDDNHLREYFINVLNEDPVLKEDFIRKFKKEPKIDSKPYFDKLKQIIEKSKGKNYYDFGYYDIDVLADEIHNFLCDEIFELMGIHQYEVVFELLDCIADVLNDEMYVDNDNWYYACDEYLQIAYSLEETYVLSDEQLDKLECNTSFMRKYI</sequence>
<keyword evidence="1" id="KW-0862">Zinc</keyword>
<evidence type="ECO:0000313" key="4">
    <source>
        <dbReference type="Proteomes" id="UP000067738"/>
    </source>
</evidence>
<proteinExistence type="predicted"/>
<dbReference type="PATRIC" id="fig|230361.4.peg.1253"/>
<evidence type="ECO:0000259" key="2">
    <source>
        <dbReference type="PROSITE" id="PS50966"/>
    </source>
</evidence>
<dbReference type="AlphaFoldDB" id="A0A0U3EBK7"/>
<keyword evidence="4" id="KW-1185">Reference proteome</keyword>
<organism evidence="3 4">
    <name type="scientific">Methanobrevibacter millerae</name>
    <dbReference type="NCBI Taxonomy" id="230361"/>
    <lineage>
        <taxon>Archaea</taxon>
        <taxon>Methanobacteriati</taxon>
        <taxon>Methanobacteriota</taxon>
        <taxon>Methanomada group</taxon>
        <taxon>Methanobacteria</taxon>
        <taxon>Methanobacteriales</taxon>
        <taxon>Methanobacteriaceae</taxon>
        <taxon>Methanobrevibacter</taxon>
    </lineage>
</organism>
<feature type="domain" description="SWIM-type" evidence="2">
    <location>
        <begin position="48"/>
        <end position="82"/>
    </location>
</feature>
<protein>
    <submittedName>
        <fullName evidence="3">Zinc finger SWIM domain-containing protein</fullName>
    </submittedName>
</protein>
<name>A0A0U3EBK7_9EURY</name>
<evidence type="ECO:0000313" key="3">
    <source>
        <dbReference type="EMBL" id="ALT68993.1"/>
    </source>
</evidence>
<dbReference type="EMBL" id="CP011266">
    <property type="protein sequence ID" value="ALT68993.1"/>
    <property type="molecule type" value="Genomic_DNA"/>
</dbReference>
<dbReference type="PROSITE" id="PS50966">
    <property type="entry name" value="ZF_SWIM"/>
    <property type="match status" value="1"/>
</dbReference>
<evidence type="ECO:0000256" key="1">
    <source>
        <dbReference type="PROSITE-ProRule" id="PRU00325"/>
    </source>
</evidence>
<reference evidence="3 4" key="1">
    <citation type="submission" date="2015-04" db="EMBL/GenBank/DDBJ databases">
        <title>The complete genome sequence of the rumen methanogen Methanobrevibacter millerae SM9.</title>
        <authorList>
            <person name="Leahy S.C."/>
            <person name="Kelly W.J."/>
            <person name="Pacheco D.M."/>
            <person name="Li D."/>
            <person name="Altermann E."/>
            <person name="Attwood G.T."/>
        </authorList>
    </citation>
    <scope>NUCLEOTIDE SEQUENCE [LARGE SCALE GENOMIC DNA]</scope>
    <source>
        <strain evidence="3 4">SM9</strain>
    </source>
</reference>
<dbReference type="RefSeq" id="WP_157064677.1">
    <property type="nucleotide sequence ID" value="NZ_CP011266.1"/>
</dbReference>